<feature type="chain" id="PRO_5006425391" description="Histidine kinase" evidence="3">
    <location>
        <begin position="22"/>
        <end position="467"/>
    </location>
</feature>
<protein>
    <recommendedName>
        <fullName evidence="6">Histidine kinase</fullName>
    </recommendedName>
</protein>
<organism evidence="4 5">
    <name type="scientific">SAR92 bacterium BACL26 MAG-121220-bin70</name>
    <dbReference type="NCBI Taxonomy" id="1655626"/>
    <lineage>
        <taxon>Bacteria</taxon>
        <taxon>Pseudomonadati</taxon>
        <taxon>Pseudomonadota</taxon>
        <taxon>Gammaproteobacteria</taxon>
        <taxon>Cellvibrionales</taxon>
        <taxon>Porticoccaceae</taxon>
        <taxon>SAR92 clade</taxon>
    </lineage>
</organism>
<dbReference type="GO" id="GO:0006401">
    <property type="term" value="P:RNA catabolic process"/>
    <property type="evidence" value="ECO:0007669"/>
    <property type="project" value="InterPro"/>
</dbReference>
<comment type="caution">
    <text evidence="4">The sequence shown here is derived from an EMBL/GenBank/DDBJ whole genome shotgun (WGS) entry which is preliminary data.</text>
</comment>
<keyword evidence="1" id="KW-0677">Repeat</keyword>
<keyword evidence="3" id="KW-0732">Signal</keyword>
<dbReference type="SMART" id="SM00028">
    <property type="entry name" value="TPR"/>
    <property type="match status" value="4"/>
</dbReference>
<accession>A0A0R2UHX1</accession>
<evidence type="ECO:0000256" key="3">
    <source>
        <dbReference type="SAM" id="SignalP"/>
    </source>
</evidence>
<dbReference type="AlphaFoldDB" id="A0A0R2UHX1"/>
<dbReference type="EMBL" id="LICA01000003">
    <property type="protein sequence ID" value="KRO97410.1"/>
    <property type="molecule type" value="Genomic_DNA"/>
</dbReference>
<reference evidence="4 5" key="1">
    <citation type="submission" date="2015-10" db="EMBL/GenBank/DDBJ databases">
        <title>Metagenome-Assembled Genomes uncover a global brackish microbiome.</title>
        <authorList>
            <person name="Hugerth L.W."/>
            <person name="Larsson J."/>
            <person name="Alneberg J."/>
            <person name="Lindh M.V."/>
            <person name="Legrand C."/>
            <person name="Pinhassi J."/>
            <person name="Andersson A.F."/>
        </authorList>
    </citation>
    <scope>NUCLEOTIDE SEQUENCE [LARGE SCALE GENOMIC DNA]</scope>
    <source>
        <strain evidence="4">BACL26 MAG-121220-bin70</strain>
    </source>
</reference>
<proteinExistence type="predicted"/>
<dbReference type="Gene3D" id="1.25.40.10">
    <property type="entry name" value="Tetratricopeptide repeat domain"/>
    <property type="match status" value="2"/>
</dbReference>
<dbReference type="PANTHER" id="PTHR15704">
    <property type="entry name" value="SUPERKILLER 3 PROTEIN-RELATED"/>
    <property type="match status" value="1"/>
</dbReference>
<evidence type="ECO:0008006" key="6">
    <source>
        <dbReference type="Google" id="ProtNLM"/>
    </source>
</evidence>
<evidence type="ECO:0000313" key="4">
    <source>
        <dbReference type="EMBL" id="KRO97410.1"/>
    </source>
</evidence>
<gene>
    <name evidence="4" type="ORF">ABS24_07420</name>
</gene>
<dbReference type="InterPro" id="IPR011990">
    <property type="entry name" value="TPR-like_helical_dom_sf"/>
</dbReference>
<dbReference type="InterPro" id="IPR039226">
    <property type="entry name" value="Ski3/TTC37"/>
</dbReference>
<dbReference type="PANTHER" id="PTHR15704:SF7">
    <property type="entry name" value="SUPERKILLER COMPLEX PROTEIN 3"/>
    <property type="match status" value="1"/>
</dbReference>
<feature type="signal peptide" evidence="3">
    <location>
        <begin position="1"/>
        <end position="21"/>
    </location>
</feature>
<evidence type="ECO:0000256" key="1">
    <source>
        <dbReference type="ARBA" id="ARBA00022737"/>
    </source>
</evidence>
<evidence type="ECO:0000256" key="2">
    <source>
        <dbReference type="ARBA" id="ARBA00022803"/>
    </source>
</evidence>
<sequence length="467" mass="52276">MFNRLKVLAVVGAAFLLPLMASVNSPDSVFSMSAVAAEDEEPKYKNVKTRKRESVGKTCAQALDKVQGENGPIFAAGELGEKADASLLWMEAKTMLNDIESRTKVCASDYEQSQVWNMLGYVFYSMDDFTGATGYYKKVVEGVGTPPEMKLDTRYTLAQFYAMQEKYALAVEQLEIWIDSAIIVGLDARMLIAQLYYQLERKEDALIMVEIAIDESEAKDILPKETMWSLQRVLYYEKDDIKKVTSILQQLVKHYPKWTYWKQLGGMYGSQERELDQLVATEMVYLNDQLTTESQVMSMAYMYLGAEVPYRAAKIIDRGMSDEIIEKTAKNLEVLGQAWWAAKDLTSALKAFESASRESDSGELQSRIASIYLDLGNDSKAYKAAQKAAEKGSIKNPSANYATMGSALVNLHCYKDAVSAFKESVKAATTKKSKRFPQQWIKFADAEGARLQRLRDVGATVPGCNKA</sequence>
<dbReference type="Proteomes" id="UP000051213">
    <property type="component" value="Unassembled WGS sequence"/>
</dbReference>
<evidence type="ECO:0000313" key="5">
    <source>
        <dbReference type="Proteomes" id="UP000051213"/>
    </source>
</evidence>
<dbReference type="InterPro" id="IPR019734">
    <property type="entry name" value="TPR_rpt"/>
</dbReference>
<keyword evidence="2" id="KW-0802">TPR repeat</keyword>
<dbReference type="GO" id="GO:0055087">
    <property type="term" value="C:Ski complex"/>
    <property type="evidence" value="ECO:0007669"/>
    <property type="project" value="InterPro"/>
</dbReference>
<name>A0A0R2UHX1_9GAMM</name>
<dbReference type="SUPFAM" id="SSF48452">
    <property type="entry name" value="TPR-like"/>
    <property type="match status" value="1"/>
</dbReference>